<keyword evidence="4" id="KW-1185">Reference proteome</keyword>
<dbReference type="PANTHER" id="PTHR31793:SF27">
    <property type="entry name" value="NOVEL THIOESTERASE SUPERFAMILY DOMAIN AND SAPOSIN A-TYPE DOMAIN CONTAINING PROTEIN (0610012H03RIK)"/>
    <property type="match status" value="1"/>
</dbReference>
<reference evidence="4" key="1">
    <citation type="journal article" date="2019" name="Int. J. Syst. Evol. Microbiol.">
        <title>The Global Catalogue of Microorganisms (GCM) 10K type strain sequencing project: providing services to taxonomists for standard genome sequencing and annotation.</title>
        <authorList>
            <consortium name="The Broad Institute Genomics Platform"/>
            <consortium name="The Broad Institute Genome Sequencing Center for Infectious Disease"/>
            <person name="Wu L."/>
            <person name="Ma J."/>
        </authorList>
    </citation>
    <scope>NUCLEOTIDE SEQUENCE [LARGE SCALE GENOMIC DNA]</scope>
    <source>
        <strain evidence="4">KCTC 13193</strain>
    </source>
</reference>
<dbReference type="GO" id="GO:0016787">
    <property type="term" value="F:hydrolase activity"/>
    <property type="evidence" value="ECO:0007669"/>
    <property type="project" value="UniProtKB-KW"/>
</dbReference>
<name>A0ABV7A9Y4_9BACI</name>
<protein>
    <submittedName>
        <fullName evidence="3">Acyl-CoA thioesterase</fullName>
        <ecNumber evidence="3">3.1.2.-</ecNumber>
    </submittedName>
</protein>
<dbReference type="RefSeq" id="WP_390307635.1">
    <property type="nucleotide sequence ID" value="NZ_JBHRRZ010000038.1"/>
</dbReference>
<dbReference type="InterPro" id="IPR050563">
    <property type="entry name" value="4-hydroxybenzoyl-CoA_TE"/>
</dbReference>
<dbReference type="InterPro" id="IPR029069">
    <property type="entry name" value="HotDog_dom_sf"/>
</dbReference>
<dbReference type="Gene3D" id="3.10.129.10">
    <property type="entry name" value="Hotdog Thioesterase"/>
    <property type="match status" value="1"/>
</dbReference>
<sequence>MASHEIDIYVRFAETDAAGHVNNVSYFLYFEEARTKFFQEICPERDDTFNFILASISCDYVSQAYAGQELRLLTDVEKVGGKSFTVYHKLVNPMTGAIVAKSHAVTVCYNYEEQTSIKIPDHVRRKLENYLAVH</sequence>
<dbReference type="Pfam" id="PF13279">
    <property type="entry name" value="4HBT_2"/>
    <property type="match status" value="1"/>
</dbReference>
<dbReference type="EC" id="3.1.2.-" evidence="3"/>
<gene>
    <name evidence="3" type="ORF">ACFODW_15185</name>
</gene>
<organism evidence="3 4">
    <name type="scientific">Virgibacillus sediminis</name>
    <dbReference type="NCBI Taxonomy" id="202260"/>
    <lineage>
        <taxon>Bacteria</taxon>
        <taxon>Bacillati</taxon>
        <taxon>Bacillota</taxon>
        <taxon>Bacilli</taxon>
        <taxon>Bacillales</taxon>
        <taxon>Bacillaceae</taxon>
        <taxon>Virgibacillus</taxon>
    </lineage>
</organism>
<evidence type="ECO:0000313" key="3">
    <source>
        <dbReference type="EMBL" id="MFC2949664.1"/>
    </source>
</evidence>
<evidence type="ECO:0000256" key="2">
    <source>
        <dbReference type="ARBA" id="ARBA00022801"/>
    </source>
</evidence>
<evidence type="ECO:0000256" key="1">
    <source>
        <dbReference type="ARBA" id="ARBA00005953"/>
    </source>
</evidence>
<evidence type="ECO:0000313" key="4">
    <source>
        <dbReference type="Proteomes" id="UP001595387"/>
    </source>
</evidence>
<dbReference type="PANTHER" id="PTHR31793">
    <property type="entry name" value="4-HYDROXYBENZOYL-COA THIOESTERASE FAMILY MEMBER"/>
    <property type="match status" value="1"/>
</dbReference>
<dbReference type="CDD" id="cd00586">
    <property type="entry name" value="4HBT"/>
    <property type="match status" value="1"/>
</dbReference>
<dbReference type="EMBL" id="JBHRRZ010000038">
    <property type="protein sequence ID" value="MFC2949664.1"/>
    <property type="molecule type" value="Genomic_DNA"/>
</dbReference>
<dbReference type="Proteomes" id="UP001595387">
    <property type="component" value="Unassembled WGS sequence"/>
</dbReference>
<proteinExistence type="inferred from homology"/>
<dbReference type="SUPFAM" id="SSF54637">
    <property type="entry name" value="Thioesterase/thiol ester dehydrase-isomerase"/>
    <property type="match status" value="1"/>
</dbReference>
<comment type="similarity">
    <text evidence="1">Belongs to the 4-hydroxybenzoyl-CoA thioesterase family.</text>
</comment>
<comment type="caution">
    <text evidence="3">The sequence shown here is derived from an EMBL/GenBank/DDBJ whole genome shotgun (WGS) entry which is preliminary data.</text>
</comment>
<keyword evidence="2 3" id="KW-0378">Hydrolase</keyword>
<accession>A0ABV7A9Y4</accession>